<name>A0A919XHQ4_9BACL</name>
<keyword evidence="3" id="KW-0547">Nucleotide-binding</keyword>
<dbReference type="PANTHER" id="PTHR43289:SF6">
    <property type="entry name" value="SERINE_THREONINE-PROTEIN KINASE NEKL-3"/>
    <property type="match status" value="1"/>
</dbReference>
<dbReference type="PROSITE" id="PS50011">
    <property type="entry name" value="PROTEIN_KINASE_DOM"/>
    <property type="match status" value="1"/>
</dbReference>
<gene>
    <name evidence="7" type="ORF">J2TS6_27240</name>
</gene>
<comment type="caution">
    <text evidence="7">The sequence shown here is derived from an EMBL/GenBank/DDBJ whole genome shotgun (WGS) entry which is preliminary data.</text>
</comment>
<keyword evidence="8" id="KW-1185">Reference proteome</keyword>
<protein>
    <recommendedName>
        <fullName evidence="1">non-specific serine/threonine protein kinase</fullName>
        <ecNumber evidence="1">2.7.11.1</ecNumber>
    </recommendedName>
</protein>
<dbReference type="PROSITE" id="PS00108">
    <property type="entry name" value="PROTEIN_KINASE_ST"/>
    <property type="match status" value="1"/>
</dbReference>
<keyword evidence="4" id="KW-0418">Kinase</keyword>
<dbReference type="EMBL" id="BORQ01000003">
    <property type="protein sequence ID" value="GIO31583.1"/>
    <property type="molecule type" value="Genomic_DNA"/>
</dbReference>
<dbReference type="GO" id="GO:0005524">
    <property type="term" value="F:ATP binding"/>
    <property type="evidence" value="ECO:0007669"/>
    <property type="project" value="UniProtKB-KW"/>
</dbReference>
<sequence>MDISLNGNDLKRNSIVGGKAFGSSFAYRIRKTLASSELSIVYAARNDEEGTRCIIKEFFPKAWVRRGKDGVSVRRKAGMAEEKYGLLWNAFLNEGELLEKSRHPGVVRCLDRFEQNGTAYIVTEYLEGVTLDRYIADLREEADPEFLYKTMIPLIEALEHIHRNGVIHRDVKPGNIMIGKDGSVKLLDFGSAISVHEQNGGYPIFTTAGYSPLELYSEKSRQGPISDIYSLAAVLYFCCQKNAPTDVRKRLFDEQLERLGTGLRRSWPFLSPIVKRGLAVSQDKRCASLRWFKAALAMEYATSPSFRRKRRSG</sequence>
<dbReference type="InterPro" id="IPR000719">
    <property type="entry name" value="Prot_kinase_dom"/>
</dbReference>
<keyword evidence="2" id="KW-0808">Transferase</keyword>
<evidence type="ECO:0000313" key="8">
    <source>
        <dbReference type="Proteomes" id="UP000679779"/>
    </source>
</evidence>
<keyword evidence="5" id="KW-0067">ATP-binding</keyword>
<dbReference type="RefSeq" id="WP_160042399.1">
    <property type="nucleotide sequence ID" value="NZ_BORQ01000003.1"/>
</dbReference>
<organism evidence="7 8">
    <name type="scientific">Paenibacillus albilobatus</name>
    <dbReference type="NCBI Taxonomy" id="2716884"/>
    <lineage>
        <taxon>Bacteria</taxon>
        <taxon>Bacillati</taxon>
        <taxon>Bacillota</taxon>
        <taxon>Bacilli</taxon>
        <taxon>Bacillales</taxon>
        <taxon>Paenibacillaceae</taxon>
        <taxon>Paenibacillus</taxon>
    </lineage>
</organism>
<dbReference type="InterPro" id="IPR008271">
    <property type="entry name" value="Ser/Thr_kinase_AS"/>
</dbReference>
<proteinExistence type="predicted"/>
<dbReference type="InterPro" id="IPR011009">
    <property type="entry name" value="Kinase-like_dom_sf"/>
</dbReference>
<evidence type="ECO:0000256" key="5">
    <source>
        <dbReference type="ARBA" id="ARBA00022840"/>
    </source>
</evidence>
<evidence type="ECO:0000256" key="3">
    <source>
        <dbReference type="ARBA" id="ARBA00022741"/>
    </source>
</evidence>
<dbReference type="Gene3D" id="1.10.510.10">
    <property type="entry name" value="Transferase(Phosphotransferase) domain 1"/>
    <property type="match status" value="1"/>
</dbReference>
<dbReference type="Pfam" id="PF00069">
    <property type="entry name" value="Pkinase"/>
    <property type="match status" value="1"/>
</dbReference>
<accession>A0A919XHQ4</accession>
<feature type="domain" description="Protein kinase" evidence="6">
    <location>
        <begin position="27"/>
        <end position="306"/>
    </location>
</feature>
<evidence type="ECO:0000256" key="4">
    <source>
        <dbReference type="ARBA" id="ARBA00022777"/>
    </source>
</evidence>
<dbReference type="SUPFAM" id="SSF56112">
    <property type="entry name" value="Protein kinase-like (PK-like)"/>
    <property type="match status" value="1"/>
</dbReference>
<dbReference type="PANTHER" id="PTHR43289">
    <property type="entry name" value="MITOGEN-ACTIVATED PROTEIN KINASE KINASE KINASE 20-RELATED"/>
    <property type="match status" value="1"/>
</dbReference>
<dbReference type="CDD" id="cd14014">
    <property type="entry name" value="STKc_PknB_like"/>
    <property type="match status" value="1"/>
</dbReference>
<dbReference type="SMART" id="SM00220">
    <property type="entry name" value="S_TKc"/>
    <property type="match status" value="1"/>
</dbReference>
<dbReference type="AlphaFoldDB" id="A0A919XHQ4"/>
<evidence type="ECO:0000259" key="6">
    <source>
        <dbReference type="PROSITE" id="PS50011"/>
    </source>
</evidence>
<reference evidence="7" key="1">
    <citation type="submission" date="2021-03" db="EMBL/GenBank/DDBJ databases">
        <title>Antimicrobial resistance genes in bacteria isolated from Japanese honey, and their potential for conferring macrolide and lincosamide resistance in the American foulbrood pathogen Paenibacillus larvae.</title>
        <authorList>
            <person name="Okamoto M."/>
            <person name="Kumagai M."/>
            <person name="Kanamori H."/>
            <person name="Takamatsu D."/>
        </authorList>
    </citation>
    <scope>NUCLEOTIDE SEQUENCE</scope>
    <source>
        <strain evidence="7">J2TS6</strain>
    </source>
</reference>
<evidence type="ECO:0000256" key="1">
    <source>
        <dbReference type="ARBA" id="ARBA00012513"/>
    </source>
</evidence>
<evidence type="ECO:0000256" key="2">
    <source>
        <dbReference type="ARBA" id="ARBA00022679"/>
    </source>
</evidence>
<evidence type="ECO:0000313" key="7">
    <source>
        <dbReference type="EMBL" id="GIO31583.1"/>
    </source>
</evidence>
<dbReference type="Proteomes" id="UP000679779">
    <property type="component" value="Unassembled WGS sequence"/>
</dbReference>
<dbReference type="GO" id="GO:0004674">
    <property type="term" value="F:protein serine/threonine kinase activity"/>
    <property type="evidence" value="ECO:0007669"/>
    <property type="project" value="UniProtKB-EC"/>
</dbReference>
<dbReference type="EC" id="2.7.11.1" evidence="1"/>